<dbReference type="KEGG" id="eff:skT53_06730"/>
<accession>A0A7I8D6A4</accession>
<dbReference type="AlphaFoldDB" id="A0A7I8D6A4"/>
<reference evidence="1 2" key="1">
    <citation type="submission" date="2020-08" db="EMBL/GenBank/DDBJ databases">
        <title>Complete Genome Sequence of Effusibacillus dendaii Strain skT53, Isolated from Farmland soil.</title>
        <authorList>
            <person name="Konishi T."/>
            <person name="Kawasaki H."/>
        </authorList>
    </citation>
    <scope>NUCLEOTIDE SEQUENCE [LARGE SCALE GENOMIC DNA]</scope>
    <source>
        <strain evidence="2">skT53</strain>
    </source>
</reference>
<organism evidence="1 2">
    <name type="scientific">Effusibacillus dendaii</name>
    <dbReference type="NCBI Taxonomy" id="2743772"/>
    <lineage>
        <taxon>Bacteria</taxon>
        <taxon>Bacillati</taxon>
        <taxon>Bacillota</taxon>
        <taxon>Bacilli</taxon>
        <taxon>Bacillales</taxon>
        <taxon>Alicyclobacillaceae</taxon>
        <taxon>Effusibacillus</taxon>
    </lineage>
</organism>
<dbReference type="EMBL" id="AP023366">
    <property type="protein sequence ID" value="BCJ85688.1"/>
    <property type="molecule type" value="Genomic_DNA"/>
</dbReference>
<keyword evidence="2" id="KW-1185">Reference proteome</keyword>
<evidence type="ECO:0000313" key="1">
    <source>
        <dbReference type="EMBL" id="BCJ85688.1"/>
    </source>
</evidence>
<proteinExistence type="predicted"/>
<gene>
    <name evidence="1" type="ORF">skT53_06730</name>
</gene>
<sequence>MEQSLTTKQPADYKIEEDLPKREDRIPLFGTVELLKSTFPLYFLKEIQDNLATGVRSSVL</sequence>
<name>A0A7I8D6A4_9BACL</name>
<protein>
    <submittedName>
        <fullName evidence="1">Uncharacterized protein</fullName>
    </submittedName>
</protein>
<dbReference type="Proteomes" id="UP000593802">
    <property type="component" value="Chromosome"/>
</dbReference>
<evidence type="ECO:0000313" key="2">
    <source>
        <dbReference type="Proteomes" id="UP000593802"/>
    </source>
</evidence>